<reference evidence="1 2" key="1">
    <citation type="submission" date="2021-01" db="EMBL/GenBank/DDBJ databases">
        <title>Genome public.</title>
        <authorList>
            <person name="Liu C."/>
            <person name="Sun Q."/>
        </authorList>
    </citation>
    <scope>NUCLEOTIDE SEQUENCE [LARGE SCALE GENOMIC DNA]</scope>
    <source>
        <strain evidence="1 2">JC656</strain>
    </source>
</reference>
<sequence>MRIILVLAIVAVVLAVTSHLQAALWVGAAAAAYGVIEWIIARSTGR</sequence>
<accession>A0ABS1JZ97</accession>
<gene>
    <name evidence="1" type="ORF">JJE72_04305</name>
</gene>
<dbReference type="EMBL" id="JAERRC010000012">
    <property type="protein sequence ID" value="MBL0704729.1"/>
    <property type="molecule type" value="Genomic_DNA"/>
</dbReference>
<proteinExistence type="predicted"/>
<evidence type="ECO:0000313" key="1">
    <source>
        <dbReference type="EMBL" id="MBL0704729.1"/>
    </source>
</evidence>
<protein>
    <submittedName>
        <fullName evidence="1">Uncharacterized protein</fullName>
    </submittedName>
</protein>
<dbReference type="Proteomes" id="UP000639051">
    <property type="component" value="Unassembled WGS sequence"/>
</dbReference>
<dbReference type="RefSeq" id="WP_189693132.1">
    <property type="nucleotide sequence ID" value="NZ_BNCM01000004.1"/>
</dbReference>
<evidence type="ECO:0000313" key="2">
    <source>
        <dbReference type="Proteomes" id="UP000639051"/>
    </source>
</evidence>
<organism evidence="1 2">
    <name type="scientific">Sinomonas cellulolyticus</name>
    <dbReference type="NCBI Taxonomy" id="2801916"/>
    <lineage>
        <taxon>Bacteria</taxon>
        <taxon>Bacillati</taxon>
        <taxon>Actinomycetota</taxon>
        <taxon>Actinomycetes</taxon>
        <taxon>Micrococcales</taxon>
        <taxon>Micrococcaceae</taxon>
        <taxon>Sinomonas</taxon>
    </lineage>
</organism>
<name>A0ABS1JZ97_9MICC</name>
<comment type="caution">
    <text evidence="1">The sequence shown here is derived from an EMBL/GenBank/DDBJ whole genome shotgun (WGS) entry which is preliminary data.</text>
</comment>
<keyword evidence="2" id="KW-1185">Reference proteome</keyword>